<dbReference type="RefSeq" id="WP_182091739.1">
    <property type="nucleotide sequence ID" value="NZ_CP059540.1"/>
</dbReference>
<dbReference type="EMBL" id="CP059540">
    <property type="protein sequence ID" value="QMT16804.1"/>
    <property type="molecule type" value="Genomic_DNA"/>
</dbReference>
<evidence type="ECO:0000313" key="3">
    <source>
        <dbReference type="Proteomes" id="UP000514716"/>
    </source>
</evidence>
<dbReference type="AlphaFoldDB" id="A0A7D7RL01"/>
<name>A0A7D7RL01_PLAMR</name>
<sequence>MSENRKTAILVFGLGLVATLLALPFLYALGLPSFEVVLTGLFGEGNSWALVFTIVLVALLLYGIRKSFNSSD</sequence>
<keyword evidence="1" id="KW-0812">Transmembrane</keyword>
<proteinExistence type="predicted"/>
<organism evidence="2 3">
    <name type="scientific">Planococcus maritimus</name>
    <dbReference type="NCBI Taxonomy" id="192421"/>
    <lineage>
        <taxon>Bacteria</taxon>
        <taxon>Bacillati</taxon>
        <taxon>Bacillota</taxon>
        <taxon>Bacilli</taxon>
        <taxon>Bacillales</taxon>
        <taxon>Caryophanaceae</taxon>
        <taxon>Planococcus</taxon>
    </lineage>
</organism>
<accession>A0A7D7RL01</accession>
<reference evidence="2 3" key="1">
    <citation type="submission" date="2020-07" db="EMBL/GenBank/DDBJ databases">
        <title>Screening of a cold-adapted Planococcus bacterium producing protease in traditional shrimp paste and protease identification by genome sequencing.</title>
        <authorList>
            <person name="Gao R."/>
            <person name="Leng W."/>
            <person name="Chu Q."/>
            <person name="Wu X."/>
            <person name="Liu H."/>
            <person name="Li X."/>
        </authorList>
    </citation>
    <scope>NUCLEOTIDE SEQUENCE [LARGE SCALE GENOMIC DNA]</scope>
    <source>
        <strain evidence="2 3">XJ11</strain>
    </source>
</reference>
<keyword evidence="1" id="KW-0472">Membrane</keyword>
<evidence type="ECO:0000313" key="2">
    <source>
        <dbReference type="EMBL" id="QMT16804.1"/>
    </source>
</evidence>
<dbReference type="KEGG" id="pdec:H1Q58_12625"/>
<feature type="transmembrane region" description="Helical" evidence="1">
    <location>
        <begin position="7"/>
        <end position="27"/>
    </location>
</feature>
<dbReference type="Proteomes" id="UP000514716">
    <property type="component" value="Chromosome"/>
</dbReference>
<keyword evidence="1" id="KW-1133">Transmembrane helix</keyword>
<feature type="transmembrane region" description="Helical" evidence="1">
    <location>
        <begin position="47"/>
        <end position="64"/>
    </location>
</feature>
<keyword evidence="3" id="KW-1185">Reference proteome</keyword>
<gene>
    <name evidence="2" type="ORF">H1Q58_12625</name>
</gene>
<protein>
    <submittedName>
        <fullName evidence="2">Uncharacterized protein</fullName>
    </submittedName>
</protein>
<evidence type="ECO:0000256" key="1">
    <source>
        <dbReference type="SAM" id="Phobius"/>
    </source>
</evidence>